<dbReference type="InterPro" id="IPR011990">
    <property type="entry name" value="TPR-like_helical_dom_sf"/>
</dbReference>
<gene>
    <name evidence="1" type="ORF">DDQ41_30315</name>
    <name evidence="2" type="ORF">SSP531S_09600</name>
</gene>
<dbReference type="KEGG" id="sspo:DDQ41_30315"/>
<dbReference type="SUPFAM" id="SSF48452">
    <property type="entry name" value="TPR-like"/>
    <property type="match status" value="1"/>
</dbReference>
<dbReference type="AlphaFoldDB" id="A0A2S1Z841"/>
<dbReference type="Proteomes" id="UP000245051">
    <property type="component" value="Chromosome"/>
</dbReference>
<evidence type="ECO:0000313" key="4">
    <source>
        <dbReference type="Proteomes" id="UP000265354"/>
    </source>
</evidence>
<evidence type="ECO:0000313" key="2">
    <source>
        <dbReference type="EMBL" id="GBP99565.1"/>
    </source>
</evidence>
<keyword evidence="3" id="KW-1185">Reference proteome</keyword>
<dbReference type="Proteomes" id="UP000265354">
    <property type="component" value="Unassembled WGS sequence"/>
</dbReference>
<evidence type="ECO:0000313" key="1">
    <source>
        <dbReference type="EMBL" id="AWK12501.1"/>
    </source>
</evidence>
<protein>
    <recommendedName>
        <fullName evidence="5">Regulatory protein</fullName>
    </recommendedName>
</protein>
<dbReference type="OrthoDB" id="3213425at2"/>
<dbReference type="EMBL" id="CP029254">
    <property type="protein sequence ID" value="AWK12501.1"/>
    <property type="molecule type" value="Genomic_DNA"/>
</dbReference>
<proteinExistence type="predicted"/>
<dbReference type="EMBL" id="BGZL01000002">
    <property type="protein sequence ID" value="GBP99565.1"/>
    <property type="molecule type" value="Genomic_DNA"/>
</dbReference>
<reference evidence="2 4" key="2">
    <citation type="submission" date="2018-07" db="EMBL/GenBank/DDBJ databases">
        <title>Whole Genome Shotgun Sequence of Streptomyces spongiicola strain 531S.</title>
        <authorList>
            <person name="Dohra H."/>
            <person name="Kodani S."/>
        </authorList>
    </citation>
    <scope>NUCLEOTIDE SEQUENCE [LARGE SCALE GENOMIC DNA]</scope>
    <source>
        <strain evidence="2 4">531S</strain>
    </source>
</reference>
<evidence type="ECO:0008006" key="5">
    <source>
        <dbReference type="Google" id="ProtNLM"/>
    </source>
</evidence>
<name>A0A2S1Z841_9ACTN</name>
<organism evidence="2 4">
    <name type="scientific">Streptomyces spongiicola</name>
    <dbReference type="NCBI Taxonomy" id="1690221"/>
    <lineage>
        <taxon>Bacteria</taxon>
        <taxon>Bacillati</taxon>
        <taxon>Actinomycetota</taxon>
        <taxon>Actinomycetes</taxon>
        <taxon>Kitasatosporales</taxon>
        <taxon>Streptomycetaceae</taxon>
        <taxon>Streptomyces</taxon>
    </lineage>
</organism>
<reference evidence="1 3" key="1">
    <citation type="submission" date="2018-05" db="EMBL/GenBank/DDBJ databases">
        <title>Complete genome sequence of the Type Strain of Streptomyces spongiicola HNM0071, the producer of staurosporine.</title>
        <authorList>
            <person name="Zhou S."/>
            <person name="Huang X."/>
        </authorList>
    </citation>
    <scope>NUCLEOTIDE SEQUENCE [LARGE SCALE GENOMIC DNA]</scope>
    <source>
        <strain evidence="1 3">HNM0071</strain>
    </source>
</reference>
<sequence>MTGVPNTRLADLFGLAGWSKGELARLVNRQAAAMGHAQLATDTSRVRRWIDMGESPRDPVPKVLAALFTERLGRVVTIEDLGFVRHGRTRKRREAGGVGHPDGLPWAPERTAAVLTEFTGMDLMLNRRGLVGAGAALAAGSALSSAMYDWLHTDPALATHAPRVHDPLHADPAGFDRYEAAPIGSQEIDALERSVEVFRAWDASRGGGLQRKAVVGQLNEVGGMLAYRHPDHLQRRLWGVAANLAVLAGWMSHDVGLEPTAQKYFVIAAHAAREGGDRPRAGEALSRAARQMVHLGRPDDALDLMKLARSGSGESTLPRTRAMLHTIEAWAQASMGRAQAMRRTLGEAEELFVSDKGDVPPPSWMQMFDEADMHGMQALAYRTLAEHDPAAAGIAQRHAKQALELREGGRQRSKIFDYISMASACFIADDPEQADRYARLALVSMGETSSHRTWDRLREMYRLTGQFAGYAKIEDLREEIQHALPNSPSRSERSVRI</sequence>
<dbReference type="RefSeq" id="WP_109297330.1">
    <property type="nucleotide sequence ID" value="NZ_BGZL01000002.1"/>
</dbReference>
<evidence type="ECO:0000313" key="3">
    <source>
        <dbReference type="Proteomes" id="UP000245051"/>
    </source>
</evidence>
<accession>A0A2S1Z841</accession>
<dbReference type="Gene3D" id="1.25.40.10">
    <property type="entry name" value="Tetratricopeptide repeat domain"/>
    <property type="match status" value="1"/>
</dbReference>